<evidence type="ECO:0000256" key="7">
    <source>
        <dbReference type="ARBA" id="ARBA00022927"/>
    </source>
</evidence>
<reference evidence="13" key="1">
    <citation type="submission" date="2017-04" db="EMBL/GenBank/DDBJ databases">
        <authorList>
            <person name="Varghese N."/>
            <person name="Submissions S."/>
        </authorList>
    </citation>
    <scope>NUCLEOTIDE SEQUENCE [LARGE SCALE GENOMIC DNA]</scope>
    <source>
        <strain evidence="13">RKEM611</strain>
    </source>
</reference>
<dbReference type="Gene3D" id="3.30.420.270">
    <property type="match status" value="1"/>
</dbReference>
<evidence type="ECO:0000256" key="8">
    <source>
        <dbReference type="ARBA" id="ARBA00022989"/>
    </source>
</evidence>
<gene>
    <name evidence="12" type="ORF">SAMN06296036_11093</name>
</gene>
<comment type="similarity">
    <text evidence="2 10">Belongs to the ExbD/TolR family.</text>
</comment>
<dbReference type="EMBL" id="FWZT01000010">
    <property type="protein sequence ID" value="SMF33561.1"/>
    <property type="molecule type" value="Genomic_DNA"/>
</dbReference>
<accession>A0A1Y6BWZ5</accession>
<evidence type="ECO:0000256" key="10">
    <source>
        <dbReference type="RuleBase" id="RU003879"/>
    </source>
</evidence>
<keyword evidence="12" id="KW-0132">Cell division</keyword>
<evidence type="ECO:0000256" key="1">
    <source>
        <dbReference type="ARBA" id="ARBA00004249"/>
    </source>
</evidence>
<evidence type="ECO:0000256" key="9">
    <source>
        <dbReference type="ARBA" id="ARBA00023136"/>
    </source>
</evidence>
<evidence type="ECO:0000313" key="12">
    <source>
        <dbReference type="EMBL" id="SMF33561.1"/>
    </source>
</evidence>
<dbReference type="GO" id="GO:0015031">
    <property type="term" value="P:protein transport"/>
    <property type="evidence" value="ECO:0007669"/>
    <property type="project" value="UniProtKB-KW"/>
</dbReference>
<sequence length="141" mass="15407">MDFKMDSGGDEVDEAMADINIVPLVDVMLVLLIIFMVTAPLSIGGIKVSLPTSKARSSSISEDRVVLSINQKGQYYIEKMEVTADALSSRLAAIYEHRQKKELYIRADKRVVYGKVVDAMSSAKVAGVGKISMLTEPPKGR</sequence>
<comment type="subcellular location">
    <subcellularLocation>
        <location evidence="1">Cell inner membrane</location>
        <topology evidence="1">Single-pass type II membrane protein</topology>
    </subcellularLocation>
    <subcellularLocation>
        <location evidence="10">Cell membrane</location>
        <topology evidence="10">Single-pass type II membrane protein</topology>
    </subcellularLocation>
</comment>
<dbReference type="OrthoDB" id="5293923at2"/>
<dbReference type="STRING" id="1513793.SAMN06296036_11093"/>
<keyword evidence="8 11" id="KW-1133">Transmembrane helix</keyword>
<dbReference type="PANTHER" id="PTHR30558:SF12">
    <property type="entry name" value="BIOPOLYMER TRANSPORT PROTEIN EXBD"/>
    <property type="match status" value="1"/>
</dbReference>
<keyword evidence="13" id="KW-1185">Reference proteome</keyword>
<dbReference type="GO" id="GO:0051301">
    <property type="term" value="P:cell division"/>
    <property type="evidence" value="ECO:0007669"/>
    <property type="project" value="UniProtKB-KW"/>
</dbReference>
<evidence type="ECO:0000256" key="6">
    <source>
        <dbReference type="ARBA" id="ARBA00022692"/>
    </source>
</evidence>
<dbReference type="GO" id="GO:0005886">
    <property type="term" value="C:plasma membrane"/>
    <property type="evidence" value="ECO:0007669"/>
    <property type="project" value="UniProtKB-SubCell"/>
</dbReference>
<keyword evidence="5" id="KW-0997">Cell inner membrane</keyword>
<dbReference type="RefSeq" id="WP_132320816.1">
    <property type="nucleotide sequence ID" value="NZ_FWZT01000010.1"/>
</dbReference>
<keyword evidence="3 10" id="KW-0813">Transport</keyword>
<keyword evidence="6 10" id="KW-0812">Transmembrane</keyword>
<keyword evidence="12" id="KW-0131">Cell cycle</keyword>
<protein>
    <submittedName>
        <fullName evidence="12">Cell division and transport-associated protein TolR</fullName>
    </submittedName>
</protein>
<keyword evidence="9 11" id="KW-0472">Membrane</keyword>
<evidence type="ECO:0000256" key="4">
    <source>
        <dbReference type="ARBA" id="ARBA00022475"/>
    </source>
</evidence>
<dbReference type="InterPro" id="IPR003400">
    <property type="entry name" value="ExbD"/>
</dbReference>
<dbReference type="GO" id="GO:0022857">
    <property type="term" value="F:transmembrane transporter activity"/>
    <property type="evidence" value="ECO:0007669"/>
    <property type="project" value="InterPro"/>
</dbReference>
<evidence type="ECO:0000256" key="11">
    <source>
        <dbReference type="SAM" id="Phobius"/>
    </source>
</evidence>
<name>A0A1Y6BWZ5_9BACT</name>
<evidence type="ECO:0000313" key="13">
    <source>
        <dbReference type="Proteomes" id="UP000192907"/>
    </source>
</evidence>
<dbReference type="PANTHER" id="PTHR30558">
    <property type="entry name" value="EXBD MEMBRANE COMPONENT OF PMF-DRIVEN MACROMOLECULE IMPORT SYSTEM"/>
    <property type="match status" value="1"/>
</dbReference>
<dbReference type="Proteomes" id="UP000192907">
    <property type="component" value="Unassembled WGS sequence"/>
</dbReference>
<keyword evidence="7 10" id="KW-0653">Protein transport</keyword>
<organism evidence="12 13">
    <name type="scientific">Pseudobacteriovorax antillogorgiicola</name>
    <dbReference type="NCBI Taxonomy" id="1513793"/>
    <lineage>
        <taxon>Bacteria</taxon>
        <taxon>Pseudomonadati</taxon>
        <taxon>Bdellovibrionota</taxon>
        <taxon>Oligoflexia</taxon>
        <taxon>Oligoflexales</taxon>
        <taxon>Pseudobacteriovoracaceae</taxon>
        <taxon>Pseudobacteriovorax</taxon>
    </lineage>
</organism>
<feature type="transmembrane region" description="Helical" evidence="11">
    <location>
        <begin position="20"/>
        <end position="46"/>
    </location>
</feature>
<evidence type="ECO:0000256" key="2">
    <source>
        <dbReference type="ARBA" id="ARBA00005811"/>
    </source>
</evidence>
<dbReference type="AlphaFoldDB" id="A0A1Y6BWZ5"/>
<proteinExistence type="inferred from homology"/>
<dbReference type="Pfam" id="PF02472">
    <property type="entry name" value="ExbD"/>
    <property type="match status" value="1"/>
</dbReference>
<keyword evidence="4" id="KW-1003">Cell membrane</keyword>
<evidence type="ECO:0000256" key="3">
    <source>
        <dbReference type="ARBA" id="ARBA00022448"/>
    </source>
</evidence>
<evidence type="ECO:0000256" key="5">
    <source>
        <dbReference type="ARBA" id="ARBA00022519"/>
    </source>
</evidence>